<dbReference type="Pfam" id="PF08240">
    <property type="entry name" value="ADH_N"/>
    <property type="match status" value="1"/>
</dbReference>
<dbReference type="Gene3D" id="3.30.360.10">
    <property type="entry name" value="Dihydrodipicolinate Reductase, domain 2"/>
    <property type="match status" value="1"/>
</dbReference>
<name>A0A3B1D9I3_9ZZZZ</name>
<accession>A0A3B1D9I3</accession>
<protein>
    <recommendedName>
        <fullName evidence="6">Enoyl reductase (ER) domain-containing protein</fullName>
    </recommendedName>
</protein>
<reference evidence="5" key="1">
    <citation type="submission" date="2018-06" db="EMBL/GenBank/DDBJ databases">
        <authorList>
            <person name="Zhirakovskaya E."/>
        </authorList>
    </citation>
    <scope>NUCLEOTIDE SEQUENCE</scope>
</reference>
<dbReference type="InterPro" id="IPR013154">
    <property type="entry name" value="ADH-like_N"/>
</dbReference>
<dbReference type="Pfam" id="PF00107">
    <property type="entry name" value="ADH_zinc_N"/>
    <property type="match status" value="1"/>
</dbReference>
<dbReference type="SUPFAM" id="SSF51735">
    <property type="entry name" value="NAD(P)-binding Rossmann-fold domains"/>
    <property type="match status" value="2"/>
</dbReference>
<dbReference type="InterPro" id="IPR051450">
    <property type="entry name" value="Gfo/Idh/MocA_Oxidoreductases"/>
</dbReference>
<dbReference type="CDD" id="cd08255">
    <property type="entry name" value="2-desacetyl-2-hydroxyethyl_bacteriochlorophyllide_like"/>
    <property type="match status" value="1"/>
</dbReference>
<sequence length="736" mass="79508">MKVIAQNYSNGNLEMLEVPMITSSSGLLVETTASLVSVGTEKAMIDVAKKSLLGKAMARPDWVKQVIDKVKTEGLMEAWRQSKARLDMPVPLGYSCAGIVREVNNTEDDFRVGDRVACSGSGYASHAEWNVVPPNLCVNIPDNVSFEDASYVALGGIAMEAVRLAEPEFGHKIGVIGLGLLGQLAVQILRTAGCHVVGIDISAQKCELALKNGAEAVAVIGKDDPVAIANDFSGHAGLDAVIILASVDSDEPLIQAAGMCRERGKIIAGGLIGLNIPRQAFFEKELHFAVSKAWGPGMFDPDYEERGLKYPIAYARWTAQRNMDEFLRMLSLGRISLSDITTHRFSFEKALDAYKLILSGKEPAIGVVLHYPERDNRPGIADERMTKILQTGPVKQKPKISRVSAGLIGAGLFARGTLLPAMKKVSGITLTGVASSRGLSGKNLSDSYKFRYATTDYRDILKDADINIVFILTRHNSHSKFICEALRAGKAVFVEKPLCINKDQLKEIIEVYSSLITHHSSLPFLMVGFNRRFAPATRQCIEFIGQAKKSSVVQIRCNAGYIPAESWVHKKEEGGGRIIGEVCHFVDLAQAITGGLPARVFASCTESPQGLRDNLTISIKMDNGAAVAITYASNGDKSFQREEVQVFAGGAVCVINNFKSVNFISSGKQKVKKSLEVDRGYVGEIRAVYDALKNGAPSPIGFKSLVATTLATFAIEESITTGAAVEVETGLFLKGD</sequence>
<dbReference type="InterPro" id="IPR036291">
    <property type="entry name" value="NAD(P)-bd_dom_sf"/>
</dbReference>
<dbReference type="SUPFAM" id="SSF50129">
    <property type="entry name" value="GroES-like"/>
    <property type="match status" value="1"/>
</dbReference>
<proteinExistence type="predicted"/>
<evidence type="ECO:0008006" key="6">
    <source>
        <dbReference type="Google" id="ProtNLM"/>
    </source>
</evidence>
<dbReference type="EMBL" id="UOGI01000109">
    <property type="protein sequence ID" value="VAX31500.1"/>
    <property type="molecule type" value="Genomic_DNA"/>
</dbReference>
<gene>
    <name evidence="5" type="ORF">MNBD_NITROSPIRAE03-1037</name>
</gene>
<evidence type="ECO:0000259" key="1">
    <source>
        <dbReference type="Pfam" id="PF00107"/>
    </source>
</evidence>
<feature type="domain" description="Alcohol dehydrogenase-like N-terminal" evidence="3">
    <location>
        <begin position="84"/>
        <end position="142"/>
    </location>
</feature>
<dbReference type="Gene3D" id="3.40.50.720">
    <property type="entry name" value="NAD(P)-binding Rossmann-like Domain"/>
    <property type="match status" value="2"/>
</dbReference>
<dbReference type="InterPro" id="IPR013149">
    <property type="entry name" value="ADH-like_C"/>
</dbReference>
<dbReference type="InterPro" id="IPR000683">
    <property type="entry name" value="Gfo/Idh/MocA-like_OxRdtase_N"/>
</dbReference>
<dbReference type="AlphaFoldDB" id="A0A3B1D9I3"/>
<dbReference type="InterPro" id="IPR011032">
    <property type="entry name" value="GroES-like_sf"/>
</dbReference>
<dbReference type="SUPFAM" id="SSF55347">
    <property type="entry name" value="Glyceraldehyde-3-phosphate dehydrogenase-like, C-terminal domain"/>
    <property type="match status" value="1"/>
</dbReference>
<evidence type="ECO:0000313" key="5">
    <source>
        <dbReference type="EMBL" id="VAX31500.1"/>
    </source>
</evidence>
<feature type="domain" description="GFO/IDH/MocA-like oxidoreductase" evidence="4">
    <location>
        <begin position="559"/>
        <end position="634"/>
    </location>
</feature>
<evidence type="ECO:0000259" key="2">
    <source>
        <dbReference type="Pfam" id="PF01408"/>
    </source>
</evidence>
<feature type="domain" description="Alcohol dehydrogenase-like C-terminal" evidence="1">
    <location>
        <begin position="181"/>
        <end position="276"/>
    </location>
</feature>
<dbReference type="PANTHER" id="PTHR43377">
    <property type="entry name" value="BILIVERDIN REDUCTASE A"/>
    <property type="match status" value="1"/>
</dbReference>
<evidence type="ECO:0000259" key="4">
    <source>
        <dbReference type="Pfam" id="PF22725"/>
    </source>
</evidence>
<dbReference type="PANTHER" id="PTHR43377:SF1">
    <property type="entry name" value="BILIVERDIN REDUCTASE A"/>
    <property type="match status" value="1"/>
</dbReference>
<dbReference type="Pfam" id="PF22725">
    <property type="entry name" value="GFO_IDH_MocA_C3"/>
    <property type="match status" value="1"/>
</dbReference>
<dbReference type="Gene3D" id="3.90.180.10">
    <property type="entry name" value="Medium-chain alcohol dehydrogenases, catalytic domain"/>
    <property type="match status" value="1"/>
</dbReference>
<dbReference type="InterPro" id="IPR055170">
    <property type="entry name" value="GFO_IDH_MocA-like_dom"/>
</dbReference>
<evidence type="ECO:0000259" key="3">
    <source>
        <dbReference type="Pfam" id="PF08240"/>
    </source>
</evidence>
<dbReference type="Pfam" id="PF01408">
    <property type="entry name" value="GFO_IDH_MocA"/>
    <property type="match status" value="1"/>
</dbReference>
<dbReference type="GO" id="GO:0000166">
    <property type="term" value="F:nucleotide binding"/>
    <property type="evidence" value="ECO:0007669"/>
    <property type="project" value="InterPro"/>
</dbReference>
<feature type="domain" description="Gfo/Idh/MocA-like oxidoreductase N-terminal" evidence="2">
    <location>
        <begin position="405"/>
        <end position="511"/>
    </location>
</feature>
<organism evidence="5">
    <name type="scientific">hydrothermal vent metagenome</name>
    <dbReference type="NCBI Taxonomy" id="652676"/>
    <lineage>
        <taxon>unclassified sequences</taxon>
        <taxon>metagenomes</taxon>
        <taxon>ecological metagenomes</taxon>
    </lineage>
</organism>